<evidence type="ECO:0000313" key="1">
    <source>
        <dbReference type="EMBL" id="BBE38705.1"/>
    </source>
</evidence>
<accession>A0A6S4QB25</accession>
<dbReference type="AlphaFoldDB" id="A0A6S4QB25"/>
<protein>
    <submittedName>
        <fullName evidence="1">Uncharacterized protein</fullName>
    </submittedName>
</protein>
<name>A0A6S4QB25_VIBVL</name>
<proteinExistence type="predicted"/>
<sequence length="51" mass="5985">MSIFTLKFLVNSSRKTGKFLCLPQLVLAFVRGQFSERKVWKEQVNRSFCIC</sequence>
<reference evidence="1" key="1">
    <citation type="submission" date="2011-01" db="EMBL/GenBank/DDBJ databases">
        <title>Evolutionary Significance of Chromosomal Super-Integrons in Vibrio vulnificus Strains.</title>
        <authorList>
            <person name="Shu H.Y."/>
            <person name="Wu K.M."/>
            <person name="Liu T.T."/>
            <person name="Liu Y.M."/>
            <person name="Liao T.L."/>
            <person name="Hor L.I."/>
            <person name="Tsai S.F."/>
            <person name="Chen C.Y."/>
        </authorList>
    </citation>
    <scope>NUCLEOTIDE SEQUENCE</scope>
    <source>
        <strain evidence="1">CECT4999</strain>
    </source>
</reference>
<dbReference type="EMBL" id="AB609751">
    <property type="protein sequence ID" value="BBE38705.1"/>
    <property type="molecule type" value="Genomic_DNA"/>
</dbReference>
<organism evidence="1">
    <name type="scientific">Vibrio vulnificus</name>
    <dbReference type="NCBI Taxonomy" id="672"/>
    <lineage>
        <taxon>Bacteria</taxon>
        <taxon>Pseudomonadati</taxon>
        <taxon>Pseudomonadota</taxon>
        <taxon>Gammaproteobacteria</taxon>
        <taxon>Vibrionales</taxon>
        <taxon>Vibrionaceae</taxon>
        <taxon>Vibrio</taxon>
    </lineage>
</organism>